<dbReference type="EMBL" id="RKQP01000002">
    <property type="protein sequence ID" value="RPE83786.1"/>
    <property type="molecule type" value="Genomic_DNA"/>
</dbReference>
<protein>
    <recommendedName>
        <fullName evidence="4">Pilus assembly protein HofN</fullName>
    </recommendedName>
</protein>
<gene>
    <name evidence="2" type="ORF">EDC46_0989</name>
</gene>
<keyword evidence="3" id="KW-1185">Reference proteome</keyword>
<evidence type="ECO:0000313" key="2">
    <source>
        <dbReference type="EMBL" id="RPE83786.1"/>
    </source>
</evidence>
<organism evidence="2 3">
    <name type="scientific">Vespertiliibacter pulmonis</name>
    <dbReference type="NCBI Taxonomy" id="1443036"/>
    <lineage>
        <taxon>Bacteria</taxon>
        <taxon>Pseudomonadati</taxon>
        <taxon>Pseudomonadota</taxon>
        <taxon>Gammaproteobacteria</taxon>
        <taxon>Pasteurellales</taxon>
        <taxon>Pasteurellaceae</taxon>
        <taxon>Vespertiliibacter</taxon>
    </lineage>
</organism>
<name>A0A3N4VL00_9PAST</name>
<proteinExistence type="predicted"/>
<reference evidence="2 3" key="1">
    <citation type="submission" date="2018-11" db="EMBL/GenBank/DDBJ databases">
        <title>Genomic Encyclopedia of Type Strains, Phase IV (KMG-IV): sequencing the most valuable type-strain genomes for metagenomic binning, comparative biology and taxonomic classification.</title>
        <authorList>
            <person name="Goeker M."/>
        </authorList>
    </citation>
    <scope>NUCLEOTIDE SEQUENCE [LARGE SCALE GENOMIC DNA]</scope>
    <source>
        <strain evidence="2 3">DSM 27238</strain>
    </source>
</reference>
<keyword evidence="1" id="KW-1133">Transmembrane helix</keyword>
<comment type="caution">
    <text evidence="2">The sequence shown here is derived from an EMBL/GenBank/DDBJ whole genome shotgun (WGS) entry which is preliminary data.</text>
</comment>
<evidence type="ECO:0000313" key="3">
    <source>
        <dbReference type="Proteomes" id="UP000281691"/>
    </source>
</evidence>
<keyword evidence="1" id="KW-0812">Transmembrane</keyword>
<dbReference type="AlphaFoldDB" id="A0A3N4VL00"/>
<feature type="transmembrane region" description="Helical" evidence="1">
    <location>
        <begin position="27"/>
        <end position="48"/>
    </location>
</feature>
<accession>A0A3N4VL00</accession>
<keyword evidence="1" id="KW-0472">Membrane</keyword>
<dbReference type="RefSeq" id="WP_124211158.1">
    <property type="nucleotide sequence ID" value="NZ_CP016615.1"/>
</dbReference>
<sequence length="172" mass="20711">MNNLIRYSYIKPYSNIYQFLTHLNRYLIIYIIITIIVILSYPVLNYLFYKSKLTQQHQEKENLQIKLSTSIKLKESLNKHTKLENLQDKYISIINQKIKNILNKQQAKIENLQWSLDNEHKLYLTFNQQSNHIFHILSELNTLEKLYPKEILISKLDQDRMVQINAIFVLKN</sequence>
<evidence type="ECO:0000256" key="1">
    <source>
        <dbReference type="SAM" id="Phobius"/>
    </source>
</evidence>
<evidence type="ECO:0008006" key="4">
    <source>
        <dbReference type="Google" id="ProtNLM"/>
    </source>
</evidence>
<dbReference type="Proteomes" id="UP000281691">
    <property type="component" value="Unassembled WGS sequence"/>
</dbReference>